<feature type="non-terminal residue" evidence="3">
    <location>
        <position position="428"/>
    </location>
</feature>
<dbReference type="Proteomes" id="UP001177023">
    <property type="component" value="Unassembled WGS sequence"/>
</dbReference>
<gene>
    <name evidence="3" type="ORF">MSPICULIGERA_LOCUS7162</name>
</gene>
<accession>A0AA36G0E7</accession>
<dbReference type="InterPro" id="IPR000718">
    <property type="entry name" value="Peptidase_M13"/>
</dbReference>
<dbReference type="AlphaFoldDB" id="A0AA36G0E7"/>
<evidence type="ECO:0000313" key="4">
    <source>
        <dbReference type="Proteomes" id="UP001177023"/>
    </source>
</evidence>
<evidence type="ECO:0000256" key="1">
    <source>
        <dbReference type="SAM" id="SignalP"/>
    </source>
</evidence>
<dbReference type="Pfam" id="PF01431">
    <property type="entry name" value="Peptidase_M13"/>
    <property type="match status" value="1"/>
</dbReference>
<feature type="signal peptide" evidence="1">
    <location>
        <begin position="1"/>
        <end position="17"/>
    </location>
</feature>
<dbReference type="GO" id="GO:0004222">
    <property type="term" value="F:metalloendopeptidase activity"/>
    <property type="evidence" value="ECO:0007669"/>
    <property type="project" value="InterPro"/>
</dbReference>
<dbReference type="PROSITE" id="PS51257">
    <property type="entry name" value="PROKAR_LIPOPROTEIN"/>
    <property type="match status" value="1"/>
</dbReference>
<dbReference type="GO" id="GO:0006508">
    <property type="term" value="P:proteolysis"/>
    <property type="evidence" value="ECO:0007669"/>
    <property type="project" value="InterPro"/>
</dbReference>
<feature type="domain" description="Peptidase M13 C-terminal" evidence="2">
    <location>
        <begin position="230"/>
        <end position="425"/>
    </location>
</feature>
<dbReference type="EMBL" id="CATQJA010001783">
    <property type="protein sequence ID" value="CAJ0568647.1"/>
    <property type="molecule type" value="Genomic_DNA"/>
</dbReference>
<evidence type="ECO:0000313" key="3">
    <source>
        <dbReference type="EMBL" id="CAJ0568647.1"/>
    </source>
</evidence>
<dbReference type="InterPro" id="IPR024079">
    <property type="entry name" value="MetalloPept_cat_dom_sf"/>
</dbReference>
<keyword evidence="4" id="KW-1185">Reference proteome</keyword>
<sequence>MRGVAIAFALLISGVSCLSLKEGDFIHDFLAKYKDPQIQPCDDFYRHQHPKDAYGMVLEQVTKNYQRAVEEALRGWASVQNMLKVAGLIQNGQQFVQGLDANKLQSTAGALRTRILSGLKDAKLKQKFKDDRVHGNWTAILDKAQFQLGVGDMSAADQLLDTYDGADWAYKQYLADTKSPPFGNGDDVAARFDEFIMFYDTTISPRLAPHVKRFFQLLAGFDTVTSHYDNKTVVVPPAVLATLYANPKHHAASFYAIFATETAKEVLKMLFKSVDSTQKDGQPLHFRECMRHYFREACILWRADCACTRYVPEGQSMSLSSKCPYISTSGTFEYMAWKEALRLAWELFEKEKPGAAEDVYPDLKINSHQLFYYSHAVNHCLAFPISLEVGAGRTAKGIGRGLKINAAIGADPNFAKAFNCKPRDKWRR</sequence>
<name>A0AA36G0E7_9BILA</name>
<comment type="caution">
    <text evidence="3">The sequence shown here is derived from an EMBL/GenBank/DDBJ whole genome shotgun (WGS) entry which is preliminary data.</text>
</comment>
<keyword evidence="1" id="KW-0732">Signal</keyword>
<dbReference type="Gene3D" id="3.40.390.10">
    <property type="entry name" value="Collagenase (Catalytic Domain)"/>
    <property type="match status" value="1"/>
</dbReference>
<feature type="chain" id="PRO_5041332159" description="Peptidase M13 C-terminal domain-containing protein" evidence="1">
    <location>
        <begin position="18"/>
        <end position="428"/>
    </location>
</feature>
<proteinExistence type="predicted"/>
<reference evidence="3" key="1">
    <citation type="submission" date="2023-06" db="EMBL/GenBank/DDBJ databases">
        <authorList>
            <person name="Delattre M."/>
        </authorList>
    </citation>
    <scope>NUCLEOTIDE SEQUENCE</scope>
    <source>
        <strain evidence="3">AF72</strain>
    </source>
</reference>
<dbReference type="PROSITE" id="PS51885">
    <property type="entry name" value="NEPRILYSIN"/>
    <property type="match status" value="1"/>
</dbReference>
<dbReference type="InterPro" id="IPR018497">
    <property type="entry name" value="Peptidase_M13_C"/>
</dbReference>
<dbReference type="SUPFAM" id="SSF55486">
    <property type="entry name" value="Metalloproteases ('zincins'), catalytic domain"/>
    <property type="match status" value="1"/>
</dbReference>
<evidence type="ECO:0000259" key="2">
    <source>
        <dbReference type="Pfam" id="PF01431"/>
    </source>
</evidence>
<protein>
    <recommendedName>
        <fullName evidence="2">Peptidase M13 C-terminal domain-containing protein</fullName>
    </recommendedName>
</protein>
<organism evidence="3 4">
    <name type="scientific">Mesorhabditis spiculigera</name>
    <dbReference type="NCBI Taxonomy" id="96644"/>
    <lineage>
        <taxon>Eukaryota</taxon>
        <taxon>Metazoa</taxon>
        <taxon>Ecdysozoa</taxon>
        <taxon>Nematoda</taxon>
        <taxon>Chromadorea</taxon>
        <taxon>Rhabditida</taxon>
        <taxon>Rhabditina</taxon>
        <taxon>Rhabditomorpha</taxon>
        <taxon>Rhabditoidea</taxon>
        <taxon>Rhabditidae</taxon>
        <taxon>Mesorhabditinae</taxon>
        <taxon>Mesorhabditis</taxon>
    </lineage>
</organism>